<evidence type="ECO:0000256" key="4">
    <source>
        <dbReference type="ARBA" id="ARBA00022722"/>
    </source>
</evidence>
<dbReference type="Pfam" id="PF00665">
    <property type="entry name" value="rve"/>
    <property type="match status" value="1"/>
</dbReference>
<evidence type="ECO:0000256" key="2">
    <source>
        <dbReference type="ARBA" id="ARBA00022679"/>
    </source>
</evidence>
<evidence type="ECO:0000256" key="9">
    <source>
        <dbReference type="SAM" id="Coils"/>
    </source>
</evidence>
<dbReference type="Pfam" id="PF00078">
    <property type="entry name" value="RVT_1"/>
    <property type="match status" value="1"/>
</dbReference>
<feature type="domain" description="CCHC-type" evidence="11">
    <location>
        <begin position="285"/>
        <end position="299"/>
    </location>
</feature>
<evidence type="ECO:0000259" key="13">
    <source>
        <dbReference type="PROSITE" id="PS50994"/>
    </source>
</evidence>
<keyword evidence="7" id="KW-0695">RNA-directed DNA polymerase</keyword>
<protein>
    <recommendedName>
        <fullName evidence="1">RNA-directed DNA polymerase</fullName>
        <ecNumber evidence="1">2.7.7.49</ecNumber>
    </recommendedName>
</protein>
<evidence type="ECO:0000256" key="10">
    <source>
        <dbReference type="SAM" id="MobiDB-lite"/>
    </source>
</evidence>
<dbReference type="Gene3D" id="3.30.420.10">
    <property type="entry name" value="Ribonuclease H-like superfamily/Ribonuclease H"/>
    <property type="match status" value="1"/>
</dbReference>
<dbReference type="SUPFAM" id="SSF57756">
    <property type="entry name" value="Retrovirus zinc finger-like domains"/>
    <property type="match status" value="1"/>
</dbReference>
<dbReference type="InterPro" id="IPR043128">
    <property type="entry name" value="Rev_trsase/Diguanyl_cyclase"/>
</dbReference>
<dbReference type="PANTHER" id="PTHR37984:SF5">
    <property type="entry name" value="PROTEIN NYNRIN-LIKE"/>
    <property type="match status" value="1"/>
</dbReference>
<evidence type="ECO:0000313" key="15">
    <source>
        <dbReference type="Proteomes" id="UP000075880"/>
    </source>
</evidence>
<feature type="domain" description="Reverse transcriptase" evidence="12">
    <location>
        <begin position="529"/>
        <end position="709"/>
    </location>
</feature>
<dbReference type="InterPro" id="IPR000477">
    <property type="entry name" value="RT_dom"/>
</dbReference>
<keyword evidence="3" id="KW-0548">Nucleotidyltransferase</keyword>
<evidence type="ECO:0000256" key="8">
    <source>
        <dbReference type="PROSITE-ProRule" id="PRU00047"/>
    </source>
</evidence>
<keyword evidence="5" id="KW-0255">Endonuclease</keyword>
<dbReference type="InterPro" id="IPR041588">
    <property type="entry name" value="Integrase_H2C2"/>
</dbReference>
<dbReference type="SUPFAM" id="SSF53098">
    <property type="entry name" value="Ribonuclease H-like"/>
    <property type="match status" value="1"/>
</dbReference>
<dbReference type="Proteomes" id="UP000075880">
    <property type="component" value="Unassembled WGS sequence"/>
</dbReference>
<organism evidence="14 15">
    <name type="scientific">Anopheles atroparvus</name>
    <name type="common">European mosquito</name>
    <dbReference type="NCBI Taxonomy" id="41427"/>
    <lineage>
        <taxon>Eukaryota</taxon>
        <taxon>Metazoa</taxon>
        <taxon>Ecdysozoa</taxon>
        <taxon>Arthropoda</taxon>
        <taxon>Hexapoda</taxon>
        <taxon>Insecta</taxon>
        <taxon>Pterygota</taxon>
        <taxon>Neoptera</taxon>
        <taxon>Endopterygota</taxon>
        <taxon>Diptera</taxon>
        <taxon>Nematocera</taxon>
        <taxon>Culicoidea</taxon>
        <taxon>Culicidae</taxon>
        <taxon>Anophelinae</taxon>
        <taxon>Anopheles</taxon>
    </lineage>
</organism>
<sequence length="1333" mass="152669">MDNDALILALVEEHTRVGLVKKCEARDIATTGSKEELATRIIEHDQRNDAESLDTTQYKDAEFAEQISDGGVKLSFNDVKDALTPFVGKGESVHAWIADYENHCVIFGWTDLHKLVYAKRLLEGAAKAFIRSLPNVTTWKDLKAALENEFEEAESSASVHELLRRRKKLKEESYREYVYAITELGKRGKVEESSLCEYVVRGIEDDPRNKICLLQSKTLRELKTQLKIYELLKQQLQQNTTKSTGQAPRTKKESNRFEEKHDLCYNCGERSHRSQTCPNRAKGTKCFRCNGFGHIARQCTAADDKKYIDAKRVCTITNVPSVKIIIASMKYDAAVDTCSEATLMREDVLQAIPGRDRQLKSSSLRLYGLGGSMVRASGEVCVQAELDGEKHVMTFAVVPVNAKTSPVLLGMDFLATKEFEITNEGVKISSKTAQVGNKETRIDETIDETTNCGEFKWMLGIQATPDEVEVPERYREKVDELIRNYRPAKFKTGRHELTIRMSDEEPVRAYPRRLAPMERQIVKEQIAECTKDGIIRSNSPYASAVVVVPKKDGSRRVCIDYRDLNKKIIRDSYPMPIVEDQIDKLVDAPVYSILDLRNSYFHIPVAEQSRQLTSFVTQEGQYEFCRAPFGLCISGSAFGRFINTALQTLINEGIILTFVDDIIVPSMDEEQGLISLRRLLGAAQEVGLNFNWKKCAFLQRRVEYLGYTVYEGKIETSESKVQKVKRFPMPKTAKQMQRFYGLASYFRKFIPRYAERARPLSELLKKDWADLEASPGRAFMDVKMALCENPVLRIFKPNLETEIHTDASKEALAGILMQRAEDDGKFHPTYYFSRLTTDAEKNYHSFELEALAVVETLKKFRCYLLGQRFKIVTDCVAFKQSVAKKNPNARISRWIVALAEFDYDVEHRAADRMRHVDALSRVNVMAISAIVSKRVSAAQNEDKQIQKIFERAGDKKVVDRFHIRNGVVYEGESSARRLYVPESMELEIIKETHEQGHFGVKKTKERIEADYFIPGLERKIEKCIEACVRCILGEKKRGKKEGRLHPIPKGEAPLETFHIDHLGPMPSSKKSYNYIFSVVDAFSKFIWLFPVKTTNAEEAIRKLNVVAQTFGYPRRIICDQGAAFMSKLFEQFCEGNTIELHKIVTGVPRGNGQVEVMHKTIIPLLTKLSLNNPNEWFKHVAKVQTLVNSSWQRAVRTTPFEILVGVKMKKHDDLELLRMLDEEIQAKFIEEREELRKVARDNIEKIQQDNKRQYDLRRRNVRQFRIGDFVALPVTQFGVGRKVKQKFYGPYEIRRIMANDRYEVQKVDDEAEGPRNTTTSADMIKPWPQPGRL</sequence>
<keyword evidence="2" id="KW-0808">Transferase</keyword>
<dbReference type="PROSITE" id="PS50158">
    <property type="entry name" value="ZF_CCHC"/>
    <property type="match status" value="2"/>
</dbReference>
<dbReference type="Gene3D" id="3.10.10.10">
    <property type="entry name" value="HIV Type 1 Reverse Transcriptase, subunit A, domain 1"/>
    <property type="match status" value="1"/>
</dbReference>
<dbReference type="Pfam" id="PF17917">
    <property type="entry name" value="RT_RNaseH"/>
    <property type="match status" value="1"/>
</dbReference>
<dbReference type="Pfam" id="PF17921">
    <property type="entry name" value="Integrase_H2C2"/>
    <property type="match status" value="1"/>
</dbReference>
<keyword evidence="15" id="KW-1185">Reference proteome</keyword>
<dbReference type="Gene3D" id="3.30.70.270">
    <property type="match status" value="2"/>
</dbReference>
<dbReference type="PANTHER" id="PTHR37984">
    <property type="entry name" value="PROTEIN CBG26694"/>
    <property type="match status" value="1"/>
</dbReference>
<name>A0AAG5DQC0_ANOAO</name>
<dbReference type="InterPro" id="IPR001584">
    <property type="entry name" value="Integrase_cat-core"/>
</dbReference>
<accession>A0AAG5DQC0</accession>
<keyword evidence="9" id="KW-0175">Coiled coil</keyword>
<dbReference type="InterPro" id="IPR021109">
    <property type="entry name" value="Peptidase_aspartic_dom_sf"/>
</dbReference>
<reference evidence="14" key="1">
    <citation type="submission" date="2024-04" db="UniProtKB">
        <authorList>
            <consortium name="EnsemblMetazoa"/>
        </authorList>
    </citation>
    <scope>IDENTIFICATION</scope>
    <source>
        <strain evidence="14">EBRO</strain>
    </source>
</reference>
<dbReference type="InterPro" id="IPR043502">
    <property type="entry name" value="DNA/RNA_pol_sf"/>
</dbReference>
<keyword evidence="8" id="KW-0479">Metal-binding</keyword>
<dbReference type="SUPFAM" id="SSF56672">
    <property type="entry name" value="DNA/RNA polymerases"/>
    <property type="match status" value="1"/>
</dbReference>
<evidence type="ECO:0000256" key="5">
    <source>
        <dbReference type="ARBA" id="ARBA00022759"/>
    </source>
</evidence>
<dbReference type="GO" id="GO:0003964">
    <property type="term" value="F:RNA-directed DNA polymerase activity"/>
    <property type="evidence" value="ECO:0007669"/>
    <property type="project" value="UniProtKB-KW"/>
</dbReference>
<keyword evidence="8" id="KW-0863">Zinc-finger</keyword>
<dbReference type="CDD" id="cd00303">
    <property type="entry name" value="retropepsin_like"/>
    <property type="match status" value="1"/>
</dbReference>
<dbReference type="GO" id="GO:0004519">
    <property type="term" value="F:endonuclease activity"/>
    <property type="evidence" value="ECO:0007669"/>
    <property type="project" value="UniProtKB-KW"/>
</dbReference>
<dbReference type="PROSITE" id="PS50994">
    <property type="entry name" value="INTEGRASE"/>
    <property type="match status" value="1"/>
</dbReference>
<evidence type="ECO:0000259" key="12">
    <source>
        <dbReference type="PROSITE" id="PS50878"/>
    </source>
</evidence>
<dbReference type="InterPro" id="IPR041373">
    <property type="entry name" value="RT_RNaseH"/>
</dbReference>
<dbReference type="FunFam" id="1.10.340.70:FF:000001">
    <property type="entry name" value="Retrovirus-related Pol polyprotein from transposon gypsy-like Protein"/>
    <property type="match status" value="1"/>
</dbReference>
<dbReference type="Gene3D" id="1.10.340.70">
    <property type="match status" value="1"/>
</dbReference>
<feature type="domain" description="Integrase catalytic" evidence="13">
    <location>
        <begin position="1049"/>
        <end position="1207"/>
    </location>
</feature>
<dbReference type="InterPro" id="IPR036397">
    <property type="entry name" value="RNaseH_sf"/>
</dbReference>
<dbReference type="FunFam" id="3.30.70.270:FF:000020">
    <property type="entry name" value="Transposon Tf2-6 polyprotein-like Protein"/>
    <property type="match status" value="1"/>
</dbReference>
<evidence type="ECO:0000259" key="11">
    <source>
        <dbReference type="PROSITE" id="PS50158"/>
    </source>
</evidence>
<dbReference type="GO" id="GO:0015074">
    <property type="term" value="P:DNA integration"/>
    <property type="evidence" value="ECO:0007669"/>
    <property type="project" value="InterPro"/>
</dbReference>
<evidence type="ECO:0000256" key="6">
    <source>
        <dbReference type="ARBA" id="ARBA00022801"/>
    </source>
</evidence>
<dbReference type="CDD" id="cd01647">
    <property type="entry name" value="RT_LTR"/>
    <property type="match status" value="1"/>
</dbReference>
<feature type="region of interest" description="Disordered" evidence="10">
    <location>
        <begin position="1307"/>
        <end position="1333"/>
    </location>
</feature>
<dbReference type="InterPro" id="IPR050951">
    <property type="entry name" value="Retrovirus_Pol_polyprotein"/>
</dbReference>
<dbReference type="InterPro" id="IPR012337">
    <property type="entry name" value="RNaseH-like_sf"/>
</dbReference>
<dbReference type="Gene3D" id="2.40.70.10">
    <property type="entry name" value="Acid Proteases"/>
    <property type="match status" value="1"/>
</dbReference>
<dbReference type="SUPFAM" id="SSF50630">
    <property type="entry name" value="Acid proteases"/>
    <property type="match status" value="1"/>
</dbReference>
<dbReference type="EC" id="2.7.7.49" evidence="1"/>
<dbReference type="InterPro" id="IPR001878">
    <property type="entry name" value="Znf_CCHC"/>
</dbReference>
<dbReference type="SMART" id="SM00343">
    <property type="entry name" value="ZnF_C2HC"/>
    <property type="match status" value="2"/>
</dbReference>
<evidence type="ECO:0000256" key="7">
    <source>
        <dbReference type="ARBA" id="ARBA00022918"/>
    </source>
</evidence>
<feature type="domain" description="CCHC-type" evidence="11">
    <location>
        <begin position="264"/>
        <end position="279"/>
    </location>
</feature>
<keyword evidence="4" id="KW-0540">Nuclease</keyword>
<dbReference type="PROSITE" id="PS50878">
    <property type="entry name" value="RT_POL"/>
    <property type="match status" value="1"/>
</dbReference>
<dbReference type="InterPro" id="IPR036875">
    <property type="entry name" value="Znf_CCHC_sf"/>
</dbReference>
<evidence type="ECO:0000256" key="1">
    <source>
        <dbReference type="ARBA" id="ARBA00012493"/>
    </source>
</evidence>
<proteinExistence type="predicted"/>
<evidence type="ECO:0000313" key="14">
    <source>
        <dbReference type="EnsemblMetazoa" id="ENSAATROPP013502"/>
    </source>
</evidence>
<dbReference type="GO" id="GO:0008270">
    <property type="term" value="F:zinc ion binding"/>
    <property type="evidence" value="ECO:0007669"/>
    <property type="project" value="UniProtKB-KW"/>
</dbReference>
<dbReference type="GO" id="GO:0042575">
    <property type="term" value="C:DNA polymerase complex"/>
    <property type="evidence" value="ECO:0007669"/>
    <property type="project" value="UniProtKB-ARBA"/>
</dbReference>
<dbReference type="CDD" id="cd09274">
    <property type="entry name" value="RNase_HI_RT_Ty3"/>
    <property type="match status" value="1"/>
</dbReference>
<dbReference type="EnsemblMetazoa" id="ENSAATROPT014905">
    <property type="protein sequence ID" value="ENSAATROPP013502"/>
    <property type="gene ID" value="ENSAATROPG012100"/>
</dbReference>
<evidence type="ECO:0000256" key="3">
    <source>
        <dbReference type="ARBA" id="ARBA00022695"/>
    </source>
</evidence>
<dbReference type="GO" id="GO:0003676">
    <property type="term" value="F:nucleic acid binding"/>
    <property type="evidence" value="ECO:0007669"/>
    <property type="project" value="InterPro"/>
</dbReference>
<dbReference type="GO" id="GO:0016787">
    <property type="term" value="F:hydrolase activity"/>
    <property type="evidence" value="ECO:0007669"/>
    <property type="project" value="UniProtKB-KW"/>
</dbReference>
<dbReference type="Gene3D" id="4.10.60.10">
    <property type="entry name" value="Zinc finger, CCHC-type"/>
    <property type="match status" value="1"/>
</dbReference>
<keyword evidence="8" id="KW-0862">Zinc</keyword>
<feature type="coiled-coil region" evidence="9">
    <location>
        <begin position="136"/>
        <end position="163"/>
    </location>
</feature>
<keyword evidence="6" id="KW-0378">Hydrolase</keyword>
<dbReference type="Pfam" id="PF00098">
    <property type="entry name" value="zf-CCHC"/>
    <property type="match status" value="1"/>
</dbReference>